<sequence length="199" mass="22141">MTKPGRHGKYGENGDNGLSEDGMKAEVRDLYLRQGGQDIWIGFTTDHYPYVSAARPPTCPEGCETCSDQYVPDKARQYSDDFPLSMHDDDQAKTTIADLIASTEKNHAYVRAKIDSYGNGIAKRWQKKTTAQRAAMLKAARPNMCPDKLADAHTIHHFVQAVQAGADAKRSSVDNEKTQLSCLTWTCKRSAKIRCDCSH</sequence>
<accession>A0ACC3N2Q6</accession>
<organism evidence="1 2">
    <name type="scientific">Vermiconidia calcicola</name>
    <dbReference type="NCBI Taxonomy" id="1690605"/>
    <lineage>
        <taxon>Eukaryota</taxon>
        <taxon>Fungi</taxon>
        <taxon>Dikarya</taxon>
        <taxon>Ascomycota</taxon>
        <taxon>Pezizomycotina</taxon>
        <taxon>Dothideomycetes</taxon>
        <taxon>Dothideomycetidae</taxon>
        <taxon>Mycosphaerellales</taxon>
        <taxon>Extremaceae</taxon>
        <taxon>Vermiconidia</taxon>
    </lineage>
</organism>
<evidence type="ECO:0000313" key="1">
    <source>
        <dbReference type="EMBL" id="KAK3708896.1"/>
    </source>
</evidence>
<proteinExistence type="predicted"/>
<keyword evidence="2" id="KW-1185">Reference proteome</keyword>
<protein>
    <submittedName>
        <fullName evidence="1">Uncharacterized protein</fullName>
    </submittedName>
</protein>
<reference evidence="1" key="1">
    <citation type="submission" date="2023-07" db="EMBL/GenBank/DDBJ databases">
        <title>Black Yeasts Isolated from many extreme environments.</title>
        <authorList>
            <person name="Coleine C."/>
            <person name="Stajich J.E."/>
            <person name="Selbmann L."/>
        </authorList>
    </citation>
    <scope>NUCLEOTIDE SEQUENCE</scope>
    <source>
        <strain evidence="1">CCFEE 5714</strain>
    </source>
</reference>
<dbReference type="EMBL" id="JAUTXU010000097">
    <property type="protein sequence ID" value="KAK3708896.1"/>
    <property type="molecule type" value="Genomic_DNA"/>
</dbReference>
<dbReference type="Proteomes" id="UP001281147">
    <property type="component" value="Unassembled WGS sequence"/>
</dbReference>
<name>A0ACC3N2Q6_9PEZI</name>
<evidence type="ECO:0000313" key="2">
    <source>
        <dbReference type="Proteomes" id="UP001281147"/>
    </source>
</evidence>
<comment type="caution">
    <text evidence="1">The sequence shown here is derived from an EMBL/GenBank/DDBJ whole genome shotgun (WGS) entry which is preliminary data.</text>
</comment>
<gene>
    <name evidence="1" type="ORF">LTR37_011226</name>
</gene>